<comment type="caution">
    <text evidence="1">The sequence shown here is derived from an EMBL/GenBank/DDBJ whole genome shotgun (WGS) entry which is preliminary data.</text>
</comment>
<keyword evidence="2" id="KW-1185">Reference proteome</keyword>
<protein>
    <submittedName>
        <fullName evidence="1">Uncharacterized protein</fullName>
    </submittedName>
</protein>
<name>A0ACC0APM4_CATRO</name>
<sequence>MENQRPKISSGDKFSFPIFEFDLAGTTDHLGSPISPADRFFFNGRLLPHAFPCQPTNGAVSFSRSTSRTSSVSSKDSFLSSRSNSGNSSRSSSCSSARTSTSTEAKFPSKIAGGCGSTDWYRANKKPVLVPHYGSSQRWQFIVTPPLSHQGSSRTRKVDRNGERGEKLKSNNNKSKPPKKKSTWLGWRFLRSFVSTCKECHAI</sequence>
<dbReference type="Proteomes" id="UP001060085">
    <property type="component" value="Linkage Group LG05"/>
</dbReference>
<proteinExistence type="predicted"/>
<dbReference type="EMBL" id="CM044705">
    <property type="protein sequence ID" value="KAI5662524.1"/>
    <property type="molecule type" value="Genomic_DNA"/>
</dbReference>
<organism evidence="1 2">
    <name type="scientific">Catharanthus roseus</name>
    <name type="common">Madagascar periwinkle</name>
    <name type="synonym">Vinca rosea</name>
    <dbReference type="NCBI Taxonomy" id="4058"/>
    <lineage>
        <taxon>Eukaryota</taxon>
        <taxon>Viridiplantae</taxon>
        <taxon>Streptophyta</taxon>
        <taxon>Embryophyta</taxon>
        <taxon>Tracheophyta</taxon>
        <taxon>Spermatophyta</taxon>
        <taxon>Magnoliopsida</taxon>
        <taxon>eudicotyledons</taxon>
        <taxon>Gunneridae</taxon>
        <taxon>Pentapetalae</taxon>
        <taxon>asterids</taxon>
        <taxon>lamiids</taxon>
        <taxon>Gentianales</taxon>
        <taxon>Apocynaceae</taxon>
        <taxon>Rauvolfioideae</taxon>
        <taxon>Vinceae</taxon>
        <taxon>Catharanthinae</taxon>
        <taxon>Catharanthus</taxon>
    </lineage>
</organism>
<accession>A0ACC0APM4</accession>
<gene>
    <name evidence="1" type="ORF">M9H77_21847</name>
</gene>
<reference evidence="2" key="1">
    <citation type="journal article" date="2023" name="Nat. Plants">
        <title>Single-cell RNA sequencing provides a high-resolution roadmap for understanding the multicellular compartmentation of specialized metabolism.</title>
        <authorList>
            <person name="Sun S."/>
            <person name="Shen X."/>
            <person name="Li Y."/>
            <person name="Li Y."/>
            <person name="Wang S."/>
            <person name="Li R."/>
            <person name="Zhang H."/>
            <person name="Shen G."/>
            <person name="Guo B."/>
            <person name="Wei J."/>
            <person name="Xu J."/>
            <person name="St-Pierre B."/>
            <person name="Chen S."/>
            <person name="Sun C."/>
        </authorList>
    </citation>
    <scope>NUCLEOTIDE SEQUENCE [LARGE SCALE GENOMIC DNA]</scope>
</reference>
<evidence type="ECO:0000313" key="2">
    <source>
        <dbReference type="Proteomes" id="UP001060085"/>
    </source>
</evidence>
<evidence type="ECO:0000313" key="1">
    <source>
        <dbReference type="EMBL" id="KAI5662524.1"/>
    </source>
</evidence>